<evidence type="ECO:0000256" key="1">
    <source>
        <dbReference type="ARBA" id="ARBA00023015"/>
    </source>
</evidence>
<evidence type="ECO:0000259" key="4">
    <source>
        <dbReference type="PROSITE" id="PS50956"/>
    </source>
</evidence>
<dbReference type="SMART" id="SM00344">
    <property type="entry name" value="HTH_ASNC"/>
    <property type="match status" value="1"/>
</dbReference>
<dbReference type="RefSeq" id="WP_051408182.1">
    <property type="nucleotide sequence ID" value="NZ_CP006965.1"/>
</dbReference>
<evidence type="ECO:0000313" key="6">
    <source>
        <dbReference type="Proteomes" id="UP000019027"/>
    </source>
</evidence>
<proteinExistence type="predicted"/>
<dbReference type="PROSITE" id="PS50956">
    <property type="entry name" value="HTH_ASNC_2"/>
    <property type="match status" value="1"/>
</dbReference>
<evidence type="ECO:0000256" key="2">
    <source>
        <dbReference type="ARBA" id="ARBA00023125"/>
    </source>
</evidence>
<feature type="domain" description="HTH asnC-type" evidence="4">
    <location>
        <begin position="25"/>
        <end position="85"/>
    </location>
</feature>
<dbReference type="InterPro" id="IPR036388">
    <property type="entry name" value="WH-like_DNA-bd_sf"/>
</dbReference>
<dbReference type="OrthoDB" id="36438at2157"/>
<dbReference type="GO" id="GO:0043200">
    <property type="term" value="P:response to amino acid"/>
    <property type="evidence" value="ECO:0007669"/>
    <property type="project" value="TreeGrafter"/>
</dbReference>
<dbReference type="Gene3D" id="1.10.10.10">
    <property type="entry name" value="Winged helix-like DNA-binding domain superfamily/Winged helix DNA-binding domain"/>
    <property type="match status" value="1"/>
</dbReference>
<dbReference type="Pfam" id="PF13412">
    <property type="entry name" value="HTH_24"/>
    <property type="match status" value="1"/>
</dbReference>
<keyword evidence="2" id="KW-0238">DNA-binding</keyword>
<protein>
    <submittedName>
        <fullName evidence="5">Transcription regulator</fullName>
    </submittedName>
</protein>
<dbReference type="InterPro" id="IPR000485">
    <property type="entry name" value="AsnC-type_HTH_dom"/>
</dbReference>
<dbReference type="HOGENOM" id="CLU_129671_0_0_2"/>
<evidence type="ECO:0000256" key="3">
    <source>
        <dbReference type="ARBA" id="ARBA00023163"/>
    </source>
</evidence>
<dbReference type="InterPro" id="IPR019888">
    <property type="entry name" value="Tscrpt_reg_AsnC-like"/>
</dbReference>
<dbReference type="GO" id="GO:0043565">
    <property type="term" value="F:sequence-specific DNA binding"/>
    <property type="evidence" value="ECO:0007669"/>
    <property type="project" value="InterPro"/>
</dbReference>
<name>W0I704_9EURY</name>
<dbReference type="AlphaFoldDB" id="W0I704"/>
<dbReference type="InterPro" id="IPR036390">
    <property type="entry name" value="WH_DNA-bd_sf"/>
</dbReference>
<dbReference type="PRINTS" id="PR00033">
    <property type="entry name" value="HTHASNC"/>
</dbReference>
<dbReference type="EMBL" id="CP006965">
    <property type="protein sequence ID" value="AHF80492.1"/>
    <property type="molecule type" value="Genomic_DNA"/>
</dbReference>
<keyword evidence="6" id="KW-1185">Reference proteome</keyword>
<organism evidence="5 6">
    <name type="scientific">Thermococcus paralvinellae</name>
    <dbReference type="NCBI Taxonomy" id="582419"/>
    <lineage>
        <taxon>Archaea</taxon>
        <taxon>Methanobacteriati</taxon>
        <taxon>Methanobacteriota</taxon>
        <taxon>Thermococci</taxon>
        <taxon>Thermococcales</taxon>
        <taxon>Thermococcaceae</taxon>
        <taxon>Thermococcus</taxon>
    </lineage>
</organism>
<dbReference type="Proteomes" id="UP000019027">
    <property type="component" value="Chromosome"/>
</dbReference>
<dbReference type="PANTHER" id="PTHR30154">
    <property type="entry name" value="LEUCINE-RESPONSIVE REGULATORY PROTEIN"/>
    <property type="match status" value="1"/>
</dbReference>
<dbReference type="KEGG" id="ths:TES1_1108"/>
<dbReference type="SUPFAM" id="SSF46785">
    <property type="entry name" value="Winged helix' DNA-binding domain"/>
    <property type="match status" value="1"/>
</dbReference>
<dbReference type="GO" id="GO:0005829">
    <property type="term" value="C:cytosol"/>
    <property type="evidence" value="ECO:0007669"/>
    <property type="project" value="TreeGrafter"/>
</dbReference>
<keyword evidence="3" id="KW-0804">Transcription</keyword>
<keyword evidence="1" id="KW-0805">Transcription regulation</keyword>
<evidence type="ECO:0000313" key="5">
    <source>
        <dbReference type="EMBL" id="AHF80492.1"/>
    </source>
</evidence>
<dbReference type="PANTHER" id="PTHR30154:SF34">
    <property type="entry name" value="TRANSCRIPTIONAL REGULATOR AZLB"/>
    <property type="match status" value="1"/>
</dbReference>
<dbReference type="GeneID" id="24907023"/>
<sequence length="173" mass="20625">MNERFRYPINTDELNFWRKVFGGILDDLDLKIYFLLRENGRMSDTEIAKRLGVSATTVRRRRLFLQEKGYLQIIGILILQELNLAYADVLVKFEKTASEKDIEQFINDAKQNYRIFEIAEYAGKYDVLLRFFERNLHILTRSVHKFLSKYPYIAEYEILPVTQSPKAFDKRLK</sequence>
<accession>W0I704</accession>
<reference evidence="5 6" key="1">
    <citation type="journal article" date="2014" name="Int. J. Syst. Evol. Microbiol.">
        <title>Thermococcus paralvinellae sp. nov. and Thermococcus cleftensis sp. nov. of hyperthermophilic heterotrophs from deep-sea hydrothermal vents.</title>
        <authorList>
            <person name="Hensley S.A."/>
            <person name="Jung J.H."/>
            <person name="Park C.S."/>
            <person name="Holden J.F."/>
        </authorList>
    </citation>
    <scope>NUCLEOTIDE SEQUENCE [LARGE SCALE GENOMIC DNA]</scope>
    <source>
        <strain evidence="5 6">ES1</strain>
    </source>
</reference>
<gene>
    <name evidence="5" type="ORF">TES1_1108</name>
</gene>